<protein>
    <submittedName>
        <fullName evidence="1">Uncharacterized protein</fullName>
    </submittedName>
</protein>
<gene>
    <name evidence="1" type="ORF">HCBG_03825</name>
</gene>
<dbReference type="Proteomes" id="UP000001631">
    <property type="component" value="Unassembled WGS sequence"/>
</dbReference>
<proteinExistence type="predicted"/>
<dbReference type="Pfam" id="PF11927">
    <property type="entry name" value="HODM_asu-like"/>
    <property type="match status" value="1"/>
</dbReference>
<keyword evidence="2" id="KW-1185">Reference proteome</keyword>
<evidence type="ECO:0000313" key="1">
    <source>
        <dbReference type="EMBL" id="EEH08536.1"/>
    </source>
</evidence>
<sequence length="418" mass="47977">MEVFWHLLFFLLLLILLGEIIWSFLKSKVGKGKAGFDLENLSPYPVEQIKGRAKYRTNMGLRRLDQRNWLTIDKNYMEQHELRDSLFRTQRIKVFQCLPEARHACEELLHEVATYLCGRYPDVFVMDKNEVSITTTGEVYRLGDPTNRFEPLEVAARLAMEDLSIVLENEAGQSYLAATASLFPVGWCAMERIGYTIAQMHGPVPLWHKEIEFSVNKLVISQHRPKKIDSPMERSSYFIQVTKPDESLSSILFQPVGLGHRDVEPRPEDILLRRERQTFRRLPKSRAIVFGVKTSLTRLQALPLEELRNLVTEIKSWPDAVGKYKGRDHWGSAVFGWLKLREEPNQSFASLPIPLHGSLLDHTSFIPAISHTCYSCRIPGGVTMLRSALSARLEMYMDILAKHYLIIDIMGSDCSDTI</sequence>
<accession>C0NKZ5</accession>
<dbReference type="InParanoid" id="C0NKZ5"/>
<reference evidence="1" key="1">
    <citation type="submission" date="2009-02" db="EMBL/GenBank/DDBJ databases">
        <title>The Genome Sequence of Ajellomyces capsulatus strain G186AR.</title>
        <authorList>
            <consortium name="The Broad Institute Genome Sequencing Platform"/>
            <person name="Champion M."/>
            <person name="Cuomo C."/>
            <person name="Ma L.-J."/>
            <person name="Henn M.R."/>
            <person name="Sil A."/>
            <person name="Goldman B."/>
            <person name="Young S.K."/>
            <person name="Kodira C.D."/>
            <person name="Zeng Q."/>
            <person name="Koehrsen M."/>
            <person name="Alvarado L."/>
            <person name="Berlin A."/>
            <person name="Borenstein D."/>
            <person name="Chen Z."/>
            <person name="Engels R."/>
            <person name="Freedman E."/>
            <person name="Gellesch M."/>
            <person name="Goldberg J."/>
            <person name="Griggs A."/>
            <person name="Gujja S."/>
            <person name="Heiman D."/>
            <person name="Hepburn T."/>
            <person name="Howarth C."/>
            <person name="Jen D."/>
            <person name="Larson L."/>
            <person name="Lewis B."/>
            <person name="Mehta T."/>
            <person name="Park D."/>
            <person name="Pearson M."/>
            <person name="Roberts A."/>
            <person name="Saif S."/>
            <person name="Shea T."/>
            <person name="Shenoy N."/>
            <person name="Sisk P."/>
            <person name="Stolte C."/>
            <person name="Sykes S."/>
            <person name="Walk T."/>
            <person name="White J."/>
            <person name="Yandava C."/>
            <person name="Klein B."/>
            <person name="McEwen J.G."/>
            <person name="Puccia R."/>
            <person name="Goldman G.H."/>
            <person name="Felipe M.S."/>
            <person name="Nino-Vega G."/>
            <person name="San-Blas G."/>
            <person name="Taylor J."/>
            <person name="Mendoza L."/>
            <person name="Galagan J."/>
            <person name="Nusbaum C."/>
            <person name="Birren B."/>
        </authorList>
    </citation>
    <scope>NUCLEOTIDE SEQUENCE</scope>
    <source>
        <strain evidence="1">G186AR</strain>
    </source>
</reference>
<dbReference type="AlphaFoldDB" id="C0NKZ5"/>
<dbReference type="GeneID" id="69036841"/>
<dbReference type="InterPro" id="IPR021848">
    <property type="entry name" value="HODM_asu-like"/>
</dbReference>
<organism evidence="1 2">
    <name type="scientific">Ajellomyces capsulatus (strain G186AR / H82 / ATCC MYA-2454 / RMSCC 2432)</name>
    <name type="common">Darling's disease fungus</name>
    <name type="synonym">Histoplasma capsulatum</name>
    <dbReference type="NCBI Taxonomy" id="447093"/>
    <lineage>
        <taxon>Eukaryota</taxon>
        <taxon>Fungi</taxon>
        <taxon>Dikarya</taxon>
        <taxon>Ascomycota</taxon>
        <taxon>Pezizomycotina</taxon>
        <taxon>Eurotiomycetes</taxon>
        <taxon>Eurotiomycetidae</taxon>
        <taxon>Onygenales</taxon>
        <taxon>Ajellomycetaceae</taxon>
        <taxon>Histoplasma</taxon>
    </lineage>
</organism>
<dbReference type="EMBL" id="GG663366">
    <property type="protein sequence ID" value="EEH08536.1"/>
    <property type="molecule type" value="Genomic_DNA"/>
</dbReference>
<dbReference type="STRING" id="447093.C0NKZ5"/>
<dbReference type="RefSeq" id="XP_045289017.1">
    <property type="nucleotide sequence ID" value="XM_045430874.1"/>
</dbReference>
<dbReference type="HOGENOM" id="CLU_025462_0_0_1"/>
<evidence type="ECO:0000313" key="2">
    <source>
        <dbReference type="Proteomes" id="UP000001631"/>
    </source>
</evidence>
<name>C0NKZ5_AJECG</name>